<accession>A0ABP7LL62</accession>
<evidence type="ECO:0000259" key="1">
    <source>
        <dbReference type="Pfam" id="PF07238"/>
    </source>
</evidence>
<comment type="caution">
    <text evidence="2">The sequence shown here is derived from an EMBL/GenBank/DDBJ whole genome shotgun (WGS) entry which is preliminary data.</text>
</comment>
<reference evidence="3" key="1">
    <citation type="journal article" date="2019" name="Int. J. Syst. Evol. Microbiol.">
        <title>The Global Catalogue of Microorganisms (GCM) 10K type strain sequencing project: providing services to taxonomists for standard genome sequencing and annotation.</title>
        <authorList>
            <consortium name="The Broad Institute Genomics Platform"/>
            <consortium name="The Broad Institute Genome Sequencing Center for Infectious Disease"/>
            <person name="Wu L."/>
            <person name="Ma J."/>
        </authorList>
    </citation>
    <scope>NUCLEOTIDE SEQUENCE [LARGE SCALE GENOMIC DNA]</scope>
    <source>
        <strain evidence="3">JCM 17543</strain>
    </source>
</reference>
<evidence type="ECO:0000313" key="3">
    <source>
        <dbReference type="Proteomes" id="UP001500827"/>
    </source>
</evidence>
<evidence type="ECO:0000313" key="2">
    <source>
        <dbReference type="EMBL" id="GAA3901468.1"/>
    </source>
</evidence>
<keyword evidence="3" id="KW-1185">Reference proteome</keyword>
<feature type="domain" description="PilZ" evidence="1">
    <location>
        <begin position="23"/>
        <end position="98"/>
    </location>
</feature>
<protein>
    <recommendedName>
        <fullName evidence="1">PilZ domain-containing protein</fullName>
    </recommendedName>
</protein>
<dbReference type="SUPFAM" id="SSF141371">
    <property type="entry name" value="PilZ domain-like"/>
    <property type="match status" value="1"/>
</dbReference>
<organism evidence="2 3">
    <name type="scientific">Sphingomonas limnosediminicola</name>
    <dbReference type="NCBI Taxonomy" id="940133"/>
    <lineage>
        <taxon>Bacteria</taxon>
        <taxon>Pseudomonadati</taxon>
        <taxon>Pseudomonadota</taxon>
        <taxon>Alphaproteobacteria</taxon>
        <taxon>Sphingomonadales</taxon>
        <taxon>Sphingomonadaceae</taxon>
        <taxon>Sphingomonas</taxon>
    </lineage>
</organism>
<dbReference type="Proteomes" id="UP001500827">
    <property type="component" value="Unassembled WGS sequence"/>
</dbReference>
<dbReference type="Pfam" id="PF07238">
    <property type="entry name" value="PilZ"/>
    <property type="match status" value="1"/>
</dbReference>
<dbReference type="EMBL" id="BAABBM010000001">
    <property type="protein sequence ID" value="GAA3901468.1"/>
    <property type="molecule type" value="Genomic_DNA"/>
</dbReference>
<dbReference type="RefSeq" id="WP_344699571.1">
    <property type="nucleotide sequence ID" value="NZ_BAABBM010000001.1"/>
</dbReference>
<name>A0ABP7LL62_9SPHN</name>
<dbReference type="InterPro" id="IPR009875">
    <property type="entry name" value="PilZ_domain"/>
</dbReference>
<gene>
    <name evidence="2" type="ORF">GCM10022276_20280</name>
</gene>
<sequence>MASSFILDGSMIPRSEKRTIDERTELRAPASSSTGVLEFRGRKHVVRLINVSRSGAMVLFPHTPNIGERLALQLLDHGVVSAQVRWVRAGRIGLSFASPRE</sequence>
<proteinExistence type="predicted"/>